<dbReference type="OrthoDB" id="6918438at2759"/>
<dbReference type="Proteomes" id="UP001652582">
    <property type="component" value="Chromosome 6"/>
</dbReference>
<evidence type="ECO:0000313" key="2">
    <source>
        <dbReference type="Proteomes" id="UP001652582"/>
    </source>
</evidence>
<evidence type="ECO:0000313" key="3">
    <source>
        <dbReference type="RefSeq" id="XP_023951544.2"/>
    </source>
</evidence>
<dbReference type="RefSeq" id="XP_023951544.2">
    <property type="nucleotide sequence ID" value="XM_024095776.2"/>
</dbReference>
<dbReference type="KEGG" id="bany:112055593"/>
<protein>
    <submittedName>
        <fullName evidence="3">Uncharacterized protein LOC112055593</fullName>
    </submittedName>
</protein>
<feature type="signal peptide" evidence="1">
    <location>
        <begin position="1"/>
        <end position="20"/>
    </location>
</feature>
<sequence>MYYSTVLIFSLVLAVNLSGAQRLNSNVPPYDRTVVDIGNGSHRTNVVVLGEDGGLGNRFGTNPQPIYTQPYPHQQRPSQSPGTTVNNIGNGYGNSNTVYAQRGQPGTSHYNIGYGNNNNKVFVDGRQVVPQTQRNGAGRVVPTAYPAQPRTNAGQTTSPQITQVYVNGVPVKPDRTDASYSTYVAGGQTIHVRNTETRPTTSTSNVAVARQLYEVSKQLQQIKTRLEHEAARKNIRI</sequence>
<feature type="chain" id="PRO_5045113551" evidence="1">
    <location>
        <begin position="21"/>
        <end position="237"/>
    </location>
</feature>
<proteinExistence type="predicted"/>
<accession>A0A6J1NXY7</accession>
<reference evidence="3" key="1">
    <citation type="submission" date="2025-08" db="UniProtKB">
        <authorList>
            <consortium name="RefSeq"/>
        </authorList>
    </citation>
    <scope>IDENTIFICATION</scope>
</reference>
<dbReference type="AlphaFoldDB" id="A0A6J1NXY7"/>
<keyword evidence="2" id="KW-1185">Reference proteome</keyword>
<keyword evidence="1" id="KW-0732">Signal</keyword>
<organism evidence="2 3">
    <name type="scientific">Bicyclus anynana</name>
    <name type="common">Squinting bush brown butterfly</name>
    <dbReference type="NCBI Taxonomy" id="110368"/>
    <lineage>
        <taxon>Eukaryota</taxon>
        <taxon>Metazoa</taxon>
        <taxon>Ecdysozoa</taxon>
        <taxon>Arthropoda</taxon>
        <taxon>Hexapoda</taxon>
        <taxon>Insecta</taxon>
        <taxon>Pterygota</taxon>
        <taxon>Neoptera</taxon>
        <taxon>Endopterygota</taxon>
        <taxon>Lepidoptera</taxon>
        <taxon>Glossata</taxon>
        <taxon>Ditrysia</taxon>
        <taxon>Papilionoidea</taxon>
        <taxon>Nymphalidae</taxon>
        <taxon>Satyrinae</taxon>
        <taxon>Satyrini</taxon>
        <taxon>Mycalesina</taxon>
        <taxon>Bicyclus</taxon>
    </lineage>
</organism>
<dbReference type="GeneID" id="112055593"/>
<evidence type="ECO:0000256" key="1">
    <source>
        <dbReference type="SAM" id="SignalP"/>
    </source>
</evidence>
<name>A0A6J1NXY7_BICAN</name>
<gene>
    <name evidence="3" type="primary">LOC112055593</name>
</gene>